<dbReference type="AlphaFoldDB" id="A0A1G2R3D7"/>
<evidence type="ECO:0000313" key="3">
    <source>
        <dbReference type="Proteomes" id="UP000178092"/>
    </source>
</evidence>
<name>A0A1G2R3D7_9BACT</name>
<evidence type="ECO:0000313" key="2">
    <source>
        <dbReference type="EMBL" id="OHA67303.1"/>
    </source>
</evidence>
<sequence>MLSLLRNVLQNFKTWQAFATHIFLVLFAGLTFLHLLVFTFQNKSPFWIIFGVYATATTLCIVNLLLSQKFKKRFFRWRFAKDQMINVFAPPISLVLMSTSLSFVLFSFIDPGVKETWNEGLLVTREAQEIVMQYIVTILFLLEIFFFIPVNIYNSLMRETHISRTKIELTAGVFLLGAIIFASAGGLQFLSSMEVFRMLAFVLIAGVAPIGWMNELLIGSIAKRHWENLQKSLSRKVPHGPVFD</sequence>
<accession>A0A1G2R3D7</accession>
<dbReference type="Proteomes" id="UP000178092">
    <property type="component" value="Unassembled WGS sequence"/>
</dbReference>
<feature type="transmembrane region" description="Helical" evidence="1">
    <location>
        <begin position="130"/>
        <end position="148"/>
    </location>
</feature>
<feature type="transmembrane region" description="Helical" evidence="1">
    <location>
        <begin position="87"/>
        <end position="110"/>
    </location>
</feature>
<keyword evidence="1" id="KW-0472">Membrane</keyword>
<reference evidence="2 3" key="1">
    <citation type="journal article" date="2016" name="Nat. Commun.">
        <title>Thousands of microbial genomes shed light on interconnected biogeochemical processes in an aquifer system.</title>
        <authorList>
            <person name="Anantharaman K."/>
            <person name="Brown C.T."/>
            <person name="Hug L.A."/>
            <person name="Sharon I."/>
            <person name="Castelle C.J."/>
            <person name="Probst A.J."/>
            <person name="Thomas B.C."/>
            <person name="Singh A."/>
            <person name="Wilkins M.J."/>
            <person name="Karaoz U."/>
            <person name="Brodie E.L."/>
            <person name="Williams K.H."/>
            <person name="Hubbard S.S."/>
            <person name="Banfield J.F."/>
        </authorList>
    </citation>
    <scope>NUCLEOTIDE SEQUENCE [LARGE SCALE GENOMIC DNA]</scope>
</reference>
<protein>
    <submittedName>
        <fullName evidence="2">Uncharacterized protein</fullName>
    </submittedName>
</protein>
<keyword evidence="1" id="KW-0812">Transmembrane</keyword>
<gene>
    <name evidence="2" type="ORF">A3C04_01095</name>
</gene>
<feature type="transmembrane region" description="Helical" evidence="1">
    <location>
        <begin position="21"/>
        <end position="40"/>
    </location>
</feature>
<feature type="transmembrane region" description="Helical" evidence="1">
    <location>
        <begin position="46"/>
        <end position="66"/>
    </location>
</feature>
<keyword evidence="1" id="KW-1133">Transmembrane helix</keyword>
<feature type="transmembrane region" description="Helical" evidence="1">
    <location>
        <begin position="169"/>
        <end position="189"/>
    </location>
</feature>
<evidence type="ECO:0000256" key="1">
    <source>
        <dbReference type="SAM" id="Phobius"/>
    </source>
</evidence>
<comment type="caution">
    <text evidence="2">The sequence shown here is derived from an EMBL/GenBank/DDBJ whole genome shotgun (WGS) entry which is preliminary data.</text>
</comment>
<organism evidence="2 3">
    <name type="scientific">Candidatus Wildermuthbacteria bacterium RIFCSPHIGHO2_02_FULL_45_25</name>
    <dbReference type="NCBI Taxonomy" id="1802450"/>
    <lineage>
        <taxon>Bacteria</taxon>
        <taxon>Candidatus Wildermuthiibacteriota</taxon>
    </lineage>
</organism>
<dbReference type="EMBL" id="MHTV01000013">
    <property type="protein sequence ID" value="OHA67303.1"/>
    <property type="molecule type" value="Genomic_DNA"/>
</dbReference>
<feature type="transmembrane region" description="Helical" evidence="1">
    <location>
        <begin position="195"/>
        <end position="214"/>
    </location>
</feature>
<proteinExistence type="predicted"/>